<dbReference type="EMBL" id="JAUBYV010000002">
    <property type="protein sequence ID" value="KAK2629015.1"/>
    <property type="molecule type" value="Genomic_DNA"/>
</dbReference>
<sequence>MGNQSRRAGRSRCESLGRAGVEMVNNAVVVPVAVLAALAVAMLIFICWWFPRAWARGQASDQAEYDEARRRRDLAAGTATEVALGGGDVAGRKPPESVAVQNADVPSPVAPD</sequence>
<comment type="caution">
    <text evidence="3">The sequence shown here is derived from an EMBL/GenBank/DDBJ whole genome shotgun (WGS) entry which is preliminary data.</text>
</comment>
<feature type="region of interest" description="Disordered" evidence="1">
    <location>
        <begin position="85"/>
        <end position="112"/>
    </location>
</feature>
<proteinExistence type="predicted"/>
<organism evidence="3 4">
    <name type="scientific">Diplocarpon rosae</name>
    <dbReference type="NCBI Taxonomy" id="946125"/>
    <lineage>
        <taxon>Eukaryota</taxon>
        <taxon>Fungi</taxon>
        <taxon>Dikarya</taxon>
        <taxon>Ascomycota</taxon>
        <taxon>Pezizomycotina</taxon>
        <taxon>Leotiomycetes</taxon>
        <taxon>Helotiales</taxon>
        <taxon>Drepanopezizaceae</taxon>
        <taxon>Diplocarpon</taxon>
    </lineage>
</organism>
<keyword evidence="2" id="KW-0812">Transmembrane</keyword>
<name>A0AAD9T668_9HELO</name>
<gene>
    <name evidence="3" type="ORF">QTJ16_002118</name>
</gene>
<reference evidence="3" key="1">
    <citation type="submission" date="2023-06" db="EMBL/GenBank/DDBJ databases">
        <title>Draft genome of Marssonina rosae.</title>
        <authorList>
            <person name="Cheng Q."/>
        </authorList>
    </citation>
    <scope>NUCLEOTIDE SEQUENCE</scope>
    <source>
        <strain evidence="3">R4</strain>
    </source>
</reference>
<evidence type="ECO:0000256" key="2">
    <source>
        <dbReference type="SAM" id="Phobius"/>
    </source>
</evidence>
<keyword evidence="2" id="KW-0472">Membrane</keyword>
<feature type="transmembrane region" description="Helical" evidence="2">
    <location>
        <begin position="28"/>
        <end position="50"/>
    </location>
</feature>
<dbReference type="Proteomes" id="UP001285354">
    <property type="component" value="Unassembled WGS sequence"/>
</dbReference>
<protein>
    <submittedName>
        <fullName evidence="3">Uncharacterized protein</fullName>
    </submittedName>
</protein>
<keyword evidence="2" id="KW-1133">Transmembrane helix</keyword>
<evidence type="ECO:0000313" key="3">
    <source>
        <dbReference type="EMBL" id="KAK2629015.1"/>
    </source>
</evidence>
<accession>A0AAD9T668</accession>
<dbReference type="AlphaFoldDB" id="A0AAD9T668"/>
<evidence type="ECO:0000256" key="1">
    <source>
        <dbReference type="SAM" id="MobiDB-lite"/>
    </source>
</evidence>
<keyword evidence="4" id="KW-1185">Reference proteome</keyword>
<evidence type="ECO:0000313" key="4">
    <source>
        <dbReference type="Proteomes" id="UP001285354"/>
    </source>
</evidence>